<evidence type="ECO:0000256" key="1">
    <source>
        <dbReference type="ARBA" id="ARBA00004429"/>
    </source>
</evidence>
<evidence type="ECO:0000313" key="12">
    <source>
        <dbReference type="Proteomes" id="UP000036902"/>
    </source>
</evidence>
<keyword evidence="7 9" id="KW-1133">Transmembrane helix</keyword>
<dbReference type="KEGG" id="thu:AC731_003260"/>
<name>A0A140IE67_9RHOO</name>
<dbReference type="Gene3D" id="1.10.3720.10">
    <property type="entry name" value="MetI-like"/>
    <property type="match status" value="1"/>
</dbReference>
<dbReference type="InterPro" id="IPR000515">
    <property type="entry name" value="MetI-like"/>
</dbReference>
<evidence type="ECO:0000256" key="7">
    <source>
        <dbReference type="ARBA" id="ARBA00022989"/>
    </source>
</evidence>
<keyword evidence="5" id="KW-0997">Cell inner membrane</keyword>
<evidence type="ECO:0000313" key="11">
    <source>
        <dbReference type="EMBL" id="AMO36042.1"/>
    </source>
</evidence>
<dbReference type="GO" id="GO:0043190">
    <property type="term" value="C:ATP-binding cassette (ABC) transporter complex"/>
    <property type="evidence" value="ECO:0007669"/>
    <property type="project" value="InterPro"/>
</dbReference>
<evidence type="ECO:0000259" key="10">
    <source>
        <dbReference type="PROSITE" id="PS50928"/>
    </source>
</evidence>
<feature type="transmembrane region" description="Helical" evidence="9">
    <location>
        <begin position="201"/>
        <end position="223"/>
    </location>
</feature>
<dbReference type="AlphaFoldDB" id="A0A140IE67"/>
<dbReference type="Proteomes" id="UP000036902">
    <property type="component" value="Chromosome"/>
</dbReference>
<dbReference type="RefSeq" id="WP_004253490.1">
    <property type="nucleotide sequence ID" value="NZ_CP014646.1"/>
</dbReference>
<evidence type="ECO:0000256" key="4">
    <source>
        <dbReference type="ARBA" id="ARBA00022475"/>
    </source>
</evidence>
<dbReference type="GO" id="GO:0006865">
    <property type="term" value="P:amino acid transport"/>
    <property type="evidence" value="ECO:0007669"/>
    <property type="project" value="TreeGrafter"/>
</dbReference>
<evidence type="ECO:0000256" key="6">
    <source>
        <dbReference type="ARBA" id="ARBA00022692"/>
    </source>
</evidence>
<dbReference type="STRING" id="1134435.AC731_003260"/>
<feature type="domain" description="ABC transmembrane type-1" evidence="10">
    <location>
        <begin position="18"/>
        <end position="220"/>
    </location>
</feature>
<evidence type="ECO:0000256" key="5">
    <source>
        <dbReference type="ARBA" id="ARBA00022519"/>
    </source>
</evidence>
<dbReference type="EMBL" id="CP014646">
    <property type="protein sequence ID" value="AMO36042.1"/>
    <property type="molecule type" value="Genomic_DNA"/>
</dbReference>
<dbReference type="GO" id="GO:0022857">
    <property type="term" value="F:transmembrane transporter activity"/>
    <property type="evidence" value="ECO:0007669"/>
    <property type="project" value="InterPro"/>
</dbReference>
<keyword evidence="4" id="KW-1003">Cell membrane</keyword>
<keyword evidence="6 9" id="KW-0812">Transmembrane</keyword>
<evidence type="ECO:0000256" key="9">
    <source>
        <dbReference type="RuleBase" id="RU363032"/>
    </source>
</evidence>
<evidence type="ECO:0000256" key="2">
    <source>
        <dbReference type="ARBA" id="ARBA00010072"/>
    </source>
</evidence>
<dbReference type="SUPFAM" id="SSF161098">
    <property type="entry name" value="MetI-like"/>
    <property type="match status" value="1"/>
</dbReference>
<reference evidence="12" key="1">
    <citation type="submission" date="2016-03" db="EMBL/GenBank/DDBJ databases">
        <authorList>
            <person name="Ma C."/>
            <person name="Zhou S."/>
            <person name="Yang G."/>
        </authorList>
    </citation>
    <scope>NUCLEOTIDE SEQUENCE [LARGE SCALE GENOMIC DNA]</scope>
    <source>
        <strain evidence="12">SgZ-1</strain>
    </source>
</reference>
<sequence>MIEWSLFAESWPAYAGGLWLTLKLTVLSLAAGLVLAIPLAVLRVSPSRWVSGPVWAYSYFFRGTPMLVQLLLMYYGLGQFEWIQAQWDAGNAFWLVFRDPYGCALITFALNTGAYTTEIIAGALRAMPHGEIEAARACGMSRYTMLRRILLPGALRRALPAYSNEIIFMLHGTAIASTVTLVDLTGAARNAYSQFFAPFEAFIFAGLIYLCITFALVGLFRVAERRWLAHLRPRTTTRKAA</sequence>
<dbReference type="PANTHER" id="PTHR30614">
    <property type="entry name" value="MEMBRANE COMPONENT OF AMINO ACID ABC TRANSPORTER"/>
    <property type="match status" value="1"/>
</dbReference>
<evidence type="ECO:0000256" key="3">
    <source>
        <dbReference type="ARBA" id="ARBA00022448"/>
    </source>
</evidence>
<dbReference type="CDD" id="cd06261">
    <property type="entry name" value="TM_PBP2"/>
    <property type="match status" value="1"/>
</dbReference>
<keyword evidence="12" id="KW-1185">Reference proteome</keyword>
<dbReference type="InterPro" id="IPR043429">
    <property type="entry name" value="ArtM/GltK/GlnP/TcyL/YhdX-like"/>
</dbReference>
<protein>
    <submittedName>
        <fullName evidence="11">Amino acid ABC transporter permease</fullName>
    </submittedName>
</protein>
<evidence type="ECO:0000256" key="8">
    <source>
        <dbReference type="ARBA" id="ARBA00023136"/>
    </source>
</evidence>
<keyword evidence="3 9" id="KW-0813">Transport</keyword>
<dbReference type="NCBIfam" id="TIGR01726">
    <property type="entry name" value="HEQRo_perm_3TM"/>
    <property type="match status" value="1"/>
</dbReference>
<feature type="transmembrane region" description="Helical" evidence="9">
    <location>
        <begin position="20"/>
        <end position="42"/>
    </location>
</feature>
<gene>
    <name evidence="11" type="ORF">AC731_003260</name>
</gene>
<feature type="transmembrane region" description="Helical" evidence="9">
    <location>
        <begin position="54"/>
        <end position="77"/>
    </location>
</feature>
<comment type="subcellular location">
    <subcellularLocation>
        <location evidence="1">Cell inner membrane</location>
        <topology evidence="1">Multi-pass membrane protein</topology>
    </subcellularLocation>
    <subcellularLocation>
        <location evidence="9">Cell membrane</location>
        <topology evidence="9">Multi-pass membrane protein</topology>
    </subcellularLocation>
</comment>
<dbReference type="Pfam" id="PF00528">
    <property type="entry name" value="BPD_transp_1"/>
    <property type="match status" value="1"/>
</dbReference>
<accession>A0A140IE67</accession>
<organism evidence="11 12">
    <name type="scientific">Thauera humireducens</name>
    <dbReference type="NCBI Taxonomy" id="1134435"/>
    <lineage>
        <taxon>Bacteria</taxon>
        <taxon>Pseudomonadati</taxon>
        <taxon>Pseudomonadota</taxon>
        <taxon>Betaproteobacteria</taxon>
        <taxon>Rhodocyclales</taxon>
        <taxon>Zoogloeaceae</taxon>
        <taxon>Thauera</taxon>
    </lineage>
</organism>
<keyword evidence="8 9" id="KW-0472">Membrane</keyword>
<comment type="similarity">
    <text evidence="2">Belongs to the binding-protein-dependent transport system permease family. HisMQ subfamily.</text>
</comment>
<dbReference type="PROSITE" id="PS50928">
    <property type="entry name" value="ABC_TM1"/>
    <property type="match status" value="1"/>
</dbReference>
<proteinExistence type="inferred from homology"/>
<dbReference type="InterPro" id="IPR035906">
    <property type="entry name" value="MetI-like_sf"/>
</dbReference>
<dbReference type="PANTHER" id="PTHR30614:SF10">
    <property type="entry name" value="ARGININE ABC TRANSPORTER PERMEASE PROTEIN ARTM"/>
    <property type="match status" value="1"/>
</dbReference>
<dbReference type="InterPro" id="IPR010065">
    <property type="entry name" value="AA_ABC_transptr_permease_3TM"/>
</dbReference>